<dbReference type="SUPFAM" id="SSF56524">
    <property type="entry name" value="Oxidoreductase molybdopterin-binding domain"/>
    <property type="match status" value="1"/>
</dbReference>
<gene>
    <name evidence="3" type="ORF">GGR20_003551</name>
</gene>
<name>A0A7W6IQE7_9HYPH</name>
<organism evidence="3 4">
    <name type="scientific">Devosia subaequoris</name>
    <dbReference type="NCBI Taxonomy" id="395930"/>
    <lineage>
        <taxon>Bacteria</taxon>
        <taxon>Pseudomonadati</taxon>
        <taxon>Pseudomonadota</taxon>
        <taxon>Alphaproteobacteria</taxon>
        <taxon>Hyphomicrobiales</taxon>
        <taxon>Devosiaceae</taxon>
        <taxon>Devosia</taxon>
    </lineage>
</organism>
<evidence type="ECO:0000313" key="4">
    <source>
        <dbReference type="Proteomes" id="UP000547011"/>
    </source>
</evidence>
<evidence type="ECO:0000313" key="3">
    <source>
        <dbReference type="EMBL" id="MBB4053883.1"/>
    </source>
</evidence>
<evidence type="ECO:0000259" key="2">
    <source>
        <dbReference type="Pfam" id="PF00174"/>
    </source>
</evidence>
<dbReference type="Pfam" id="PF00174">
    <property type="entry name" value="Oxidored_molyb"/>
    <property type="match status" value="1"/>
</dbReference>
<dbReference type="RefSeq" id="WP_183312633.1">
    <property type="nucleotide sequence ID" value="NZ_JACIEW010000012.1"/>
</dbReference>
<evidence type="ECO:0000256" key="1">
    <source>
        <dbReference type="SAM" id="SignalP"/>
    </source>
</evidence>
<dbReference type="Gene3D" id="3.90.420.10">
    <property type="entry name" value="Oxidoreductase, molybdopterin-binding domain"/>
    <property type="match status" value="1"/>
</dbReference>
<reference evidence="3 4" key="1">
    <citation type="submission" date="2020-08" db="EMBL/GenBank/DDBJ databases">
        <title>Genomic Encyclopedia of Type Strains, Phase IV (KMG-IV): sequencing the most valuable type-strain genomes for metagenomic binning, comparative biology and taxonomic classification.</title>
        <authorList>
            <person name="Goeker M."/>
        </authorList>
    </citation>
    <scope>NUCLEOTIDE SEQUENCE [LARGE SCALE GENOMIC DNA]</scope>
    <source>
        <strain evidence="3 4">DSM 23447</strain>
    </source>
</reference>
<accession>A0A7W6IQE7</accession>
<protein>
    <recommendedName>
        <fullName evidence="2">Oxidoreductase molybdopterin-binding domain-containing protein</fullName>
    </recommendedName>
</protein>
<dbReference type="InterPro" id="IPR036374">
    <property type="entry name" value="OxRdtase_Mopterin-bd_sf"/>
</dbReference>
<dbReference type="InterPro" id="IPR000572">
    <property type="entry name" value="OxRdtase_Mopterin-bd_dom"/>
</dbReference>
<proteinExistence type="predicted"/>
<dbReference type="EMBL" id="JACIEW010000012">
    <property type="protein sequence ID" value="MBB4053883.1"/>
    <property type="molecule type" value="Genomic_DNA"/>
</dbReference>
<keyword evidence="4" id="KW-1185">Reference proteome</keyword>
<sequence length="162" mass="17518">MKTIILLFSAVLLATSAVFSAALAQSDPVILTIDGAIEGGVARDFTRSELEAIGSGQTVTGTPWHDGSPVFEGVPMDMLLAHVGAEGTEADVLALNNYRTTIPLSDFSAYPVLLALKQDGEYLTVRNKGPLFIIYPFDEFGELQTDLYHARSAWQVRSITIK</sequence>
<dbReference type="AlphaFoldDB" id="A0A7W6IQE7"/>
<comment type="caution">
    <text evidence="3">The sequence shown here is derived from an EMBL/GenBank/DDBJ whole genome shotgun (WGS) entry which is preliminary data.</text>
</comment>
<dbReference type="Proteomes" id="UP000547011">
    <property type="component" value="Unassembled WGS sequence"/>
</dbReference>
<keyword evidence="1" id="KW-0732">Signal</keyword>
<feature type="signal peptide" evidence="1">
    <location>
        <begin position="1"/>
        <end position="24"/>
    </location>
</feature>
<feature type="domain" description="Oxidoreductase molybdopterin-binding" evidence="2">
    <location>
        <begin position="58"/>
        <end position="136"/>
    </location>
</feature>
<feature type="chain" id="PRO_5031297350" description="Oxidoreductase molybdopterin-binding domain-containing protein" evidence="1">
    <location>
        <begin position="25"/>
        <end position="162"/>
    </location>
</feature>